<dbReference type="GO" id="GO:0003735">
    <property type="term" value="F:structural constituent of ribosome"/>
    <property type="evidence" value="ECO:0007669"/>
    <property type="project" value="InterPro"/>
</dbReference>
<reference evidence="10" key="1">
    <citation type="journal article" date="2014" name="Insect Biochem. Mol. Biol.">
        <title>An insight into the sialome of the frog biting fly, Corethrella appendiculata.</title>
        <authorList>
            <person name="Ribeiro J.M.C."/>
            <person name="Chagas A.C."/>
            <person name="Pham V.M."/>
            <person name="Lounibos L.P."/>
            <person name="Calvo E."/>
        </authorList>
    </citation>
    <scope>NUCLEOTIDE SEQUENCE</scope>
    <source>
        <tissue evidence="10">Salivary glands</tissue>
    </source>
</reference>
<evidence type="ECO:0000256" key="7">
    <source>
        <dbReference type="ARBA" id="ARBA00064137"/>
    </source>
</evidence>
<keyword evidence="10" id="KW-0687">Ribonucleoprotein</keyword>
<sequence length="201" mass="24411">MRIETCYFCSSKIYPGHGMMFIRNDCKIFRFCRSKCKSAFNKKKNPRKVRWTKAYRKVNNKELTIDPSFEFEKRRNVPVKYNRELWQKSIDAIKKIKEIRERRERHFVMTRLRKAREHEIHNDIRDVQKNISLIRSPAIGLKERREKEKEKESLLMDTDDEDREVASDKEEEEIQYVDARKLEKQLEESAYNEEDAEMLAN</sequence>
<dbReference type="InterPro" id="IPR000988">
    <property type="entry name" value="Ribosomal_eL24-rel_N"/>
</dbReference>
<keyword evidence="3" id="KW-0690">Ribosome biogenesis</keyword>
<dbReference type="GO" id="GO:0005840">
    <property type="term" value="C:ribosome"/>
    <property type="evidence" value="ECO:0007669"/>
    <property type="project" value="UniProtKB-KW"/>
</dbReference>
<dbReference type="PANTHER" id="PTHR10792">
    <property type="entry name" value="60S RIBOSOMAL PROTEIN L24"/>
    <property type="match status" value="1"/>
</dbReference>
<evidence type="ECO:0000256" key="6">
    <source>
        <dbReference type="ARBA" id="ARBA00059003"/>
    </source>
</evidence>
<evidence type="ECO:0000256" key="4">
    <source>
        <dbReference type="ARBA" id="ARBA00023242"/>
    </source>
</evidence>
<evidence type="ECO:0000256" key="1">
    <source>
        <dbReference type="ARBA" id="ARBA00004123"/>
    </source>
</evidence>
<evidence type="ECO:0000259" key="9">
    <source>
        <dbReference type="SMART" id="SM00746"/>
    </source>
</evidence>
<feature type="domain" description="TRASH" evidence="9">
    <location>
        <begin position="6"/>
        <end position="44"/>
    </location>
</feature>
<dbReference type="FunFam" id="2.30.170.20:FF:000001">
    <property type="entry name" value="probable ribosome biogenesis protein RLP24"/>
    <property type="match status" value="1"/>
</dbReference>
<feature type="compositionally biased region" description="Acidic residues" evidence="8">
    <location>
        <begin position="157"/>
        <end position="172"/>
    </location>
</feature>
<feature type="compositionally biased region" description="Basic and acidic residues" evidence="8">
    <location>
        <begin position="144"/>
        <end position="154"/>
    </location>
</feature>
<dbReference type="InterPro" id="IPR023442">
    <property type="entry name" value="Ribosomal_eL24_CS"/>
</dbReference>
<proteinExistence type="evidence at transcript level"/>
<protein>
    <recommendedName>
        <fullName evidence="5">Probable ribosome biogenesis protein RLP24</fullName>
    </recommendedName>
</protein>
<dbReference type="EMBL" id="GANO01000337">
    <property type="protein sequence ID" value="JAB59534.1"/>
    <property type="molecule type" value="mRNA"/>
</dbReference>
<comment type="subunit">
    <text evidence="7">Associated with nucleolar and cytoplasmic pre-60S particles. At the end of biogenesis it dissociates from cytoplasmic pre-60S particles and is likely to be exchanged for its ribosomal homologue, RPL24.</text>
</comment>
<accession>U5EP31</accession>
<dbReference type="InterPro" id="IPR056366">
    <property type="entry name" value="Ribosomal_eL24"/>
</dbReference>
<dbReference type="SMART" id="SM00746">
    <property type="entry name" value="TRASH"/>
    <property type="match status" value="1"/>
</dbReference>
<evidence type="ECO:0000256" key="2">
    <source>
        <dbReference type="ARBA" id="ARBA00005647"/>
    </source>
</evidence>
<dbReference type="SUPFAM" id="SSF57716">
    <property type="entry name" value="Glucocorticoid receptor-like (DNA-binding domain)"/>
    <property type="match status" value="1"/>
</dbReference>
<comment type="function">
    <text evidence="6">Involved in the biogenesis of the 60S ribosomal subunit. Ensures the docking of NOG1 to pre-60S particles.</text>
</comment>
<evidence type="ECO:0000313" key="10">
    <source>
        <dbReference type="EMBL" id="JAB59534.1"/>
    </source>
</evidence>
<dbReference type="InterPro" id="IPR038630">
    <property type="entry name" value="L24e/L24_sf"/>
</dbReference>
<dbReference type="Pfam" id="PF01246">
    <property type="entry name" value="Ribosomal_L24e"/>
    <property type="match status" value="1"/>
</dbReference>
<dbReference type="PANTHER" id="PTHR10792:SF8">
    <property type="entry name" value="RIBOSOME BIOGENESIS PROTEIN RLP24-RELATED"/>
    <property type="match status" value="1"/>
</dbReference>
<dbReference type="InterPro" id="IPR011017">
    <property type="entry name" value="TRASH_dom"/>
</dbReference>
<dbReference type="PROSITE" id="PS01073">
    <property type="entry name" value="RIBOSOMAL_L24E"/>
    <property type="match status" value="1"/>
</dbReference>
<evidence type="ECO:0000256" key="5">
    <source>
        <dbReference type="ARBA" id="ARBA00039784"/>
    </source>
</evidence>
<evidence type="ECO:0000256" key="8">
    <source>
        <dbReference type="SAM" id="MobiDB-lite"/>
    </source>
</evidence>
<dbReference type="AlphaFoldDB" id="U5EP31"/>
<keyword evidence="10" id="KW-0689">Ribosomal protein</keyword>
<comment type="subcellular location">
    <subcellularLocation>
        <location evidence="1">Nucleus</location>
    </subcellularLocation>
</comment>
<name>U5EP31_9DIPT</name>
<feature type="region of interest" description="Disordered" evidence="8">
    <location>
        <begin position="144"/>
        <end position="172"/>
    </location>
</feature>
<comment type="similarity">
    <text evidence="2">Belongs to the eukaryotic ribosomal protein eL24 family.</text>
</comment>
<dbReference type="CDD" id="cd00472">
    <property type="entry name" value="Ribosomal_L24e_L24"/>
    <property type="match status" value="1"/>
</dbReference>
<dbReference type="GO" id="GO:0042273">
    <property type="term" value="P:ribosomal large subunit biogenesis"/>
    <property type="evidence" value="ECO:0007669"/>
    <property type="project" value="TreeGrafter"/>
</dbReference>
<keyword evidence="4" id="KW-0539">Nucleus</keyword>
<organism evidence="10">
    <name type="scientific">Corethrella appendiculata</name>
    <dbReference type="NCBI Taxonomy" id="1370023"/>
    <lineage>
        <taxon>Eukaryota</taxon>
        <taxon>Metazoa</taxon>
        <taxon>Ecdysozoa</taxon>
        <taxon>Arthropoda</taxon>
        <taxon>Hexapoda</taxon>
        <taxon>Insecta</taxon>
        <taxon>Pterygota</taxon>
        <taxon>Neoptera</taxon>
        <taxon>Endopterygota</taxon>
        <taxon>Diptera</taxon>
        <taxon>Nematocera</taxon>
        <taxon>Culicoidea</taxon>
        <taxon>Chaoboridae</taxon>
        <taxon>Corethrella</taxon>
    </lineage>
</organism>
<evidence type="ECO:0000256" key="3">
    <source>
        <dbReference type="ARBA" id="ARBA00022517"/>
    </source>
</evidence>
<dbReference type="Gene3D" id="2.30.170.20">
    <property type="entry name" value="Ribosomal protein L24e"/>
    <property type="match status" value="1"/>
</dbReference>
<dbReference type="GO" id="GO:0005730">
    <property type="term" value="C:nucleolus"/>
    <property type="evidence" value="ECO:0007669"/>
    <property type="project" value="TreeGrafter"/>
</dbReference>